<dbReference type="AlphaFoldDB" id="A0A3S5ITM7"/>
<evidence type="ECO:0000313" key="2">
    <source>
        <dbReference type="Proteomes" id="UP000284403"/>
    </source>
</evidence>
<name>A0A3S5ITM7_9TRYP</name>
<dbReference type="EMBL" id="MKKU01000141">
    <property type="protein sequence ID" value="RNF22234.1"/>
    <property type="molecule type" value="Genomic_DNA"/>
</dbReference>
<dbReference type="RefSeq" id="XP_029229782.1">
    <property type="nucleotide sequence ID" value="XM_029370088.1"/>
</dbReference>
<evidence type="ECO:0000313" key="1">
    <source>
        <dbReference type="EMBL" id="RNF22234.1"/>
    </source>
</evidence>
<reference evidence="1 2" key="1">
    <citation type="journal article" date="2018" name="BMC Genomics">
        <title>Genomic comparison of Trypanosoma conorhini and Trypanosoma rangeli to Trypanosoma cruzi strains of high and low virulence.</title>
        <authorList>
            <person name="Bradwell K.R."/>
            <person name="Koparde V.N."/>
            <person name="Matveyev A.V."/>
            <person name="Serrano M.G."/>
            <person name="Alves J.M."/>
            <person name="Parikh H."/>
            <person name="Huang B."/>
            <person name="Lee V."/>
            <person name="Espinosa-Alvarez O."/>
            <person name="Ortiz P.A."/>
            <person name="Costa-Martins A.G."/>
            <person name="Teixeira M.M."/>
            <person name="Buck G.A."/>
        </authorList>
    </citation>
    <scope>NUCLEOTIDE SEQUENCE [LARGE SCALE GENOMIC DNA]</scope>
    <source>
        <strain evidence="1 2">025E</strain>
    </source>
</reference>
<gene>
    <name evidence="1" type="ORF">Tco025E_03166</name>
</gene>
<comment type="caution">
    <text evidence="1">The sequence shown here is derived from an EMBL/GenBank/DDBJ whole genome shotgun (WGS) entry which is preliminary data.</text>
</comment>
<dbReference type="Proteomes" id="UP000284403">
    <property type="component" value="Unassembled WGS sequence"/>
</dbReference>
<keyword evidence="2" id="KW-1185">Reference proteome</keyword>
<proteinExistence type="predicted"/>
<dbReference type="OrthoDB" id="10367328at2759"/>
<protein>
    <submittedName>
        <fullName evidence="1">Uncharacterized protein</fullName>
    </submittedName>
</protein>
<accession>A0A3S5ITM7</accession>
<organism evidence="1 2">
    <name type="scientific">Trypanosoma conorhini</name>
    <dbReference type="NCBI Taxonomy" id="83891"/>
    <lineage>
        <taxon>Eukaryota</taxon>
        <taxon>Discoba</taxon>
        <taxon>Euglenozoa</taxon>
        <taxon>Kinetoplastea</taxon>
        <taxon>Metakinetoplastina</taxon>
        <taxon>Trypanosomatida</taxon>
        <taxon>Trypanosomatidae</taxon>
        <taxon>Trypanosoma</taxon>
    </lineage>
</organism>
<dbReference type="GeneID" id="40316777"/>
<sequence>MERIVTLVVEGREISVALHALLKASSCLANPFLVDPTSERSVLCCTSYAAVDALLKSCIAGDNTLLESIWRGDWPHGLSGLLQLLEMCICFDVGALTLERTIESLAKHVYPGNVVRVLQTCLAHVFDDHNDDKTHLRLLKEACYRSLPPILRSTEEAAAWEALKSRYSQRLVTLGFVSPTPSIDASWRCCSWQPPRLRKPNVEELPDAKIRDPNSRHLALKVSQGDNELEELRTPCCTSTSVAIEEQRGAAEKATREASAASKALEMAPHRLCGTCVGANDSEELARQCHLLLQAMDETFLRADEELLCNLAALHPSEVVRRSLIQVYEGREQERFRLDASIALGEARLRAVQRELHAVDVSVERLNDHLKSLTVY</sequence>